<gene>
    <name evidence="5" type="ORF">ECPE_LOCUS10566</name>
</gene>
<sequence length="297" mass="32146">MKQGMPIRTVKIPPLNMMPLSWLKLELNDSVGPIVLINQGALTCQCRQSDEFILSILSTLHRESAALSSIAERSLMCGLDGGCSTPIGVRSHLSPNTGGHPWFLSMDGCVMSLDGASCVQCSLGSELPHHVATGQKRQHSIALPEGLGEHEDGDSLRPMKKKLPTEKNESNDTRAADEEEEEREPSSTSGTDTKHGMKDDLELLDTAPTTAELRMAEDQDALFMGVQVKPICAVARLRMARAESLGRALAKRLLDSGARQILGTIRAQNTLVSREPQPQQPSGETATTKPHIPQNVS</sequence>
<dbReference type="WBParaSite" id="ECPE_0001059701-mRNA-1">
    <property type="protein sequence ID" value="ECPE_0001059701-mRNA-1"/>
    <property type="gene ID" value="ECPE_0001059701"/>
</dbReference>
<accession>A0A183AUD0</accession>
<evidence type="ECO:0000256" key="2">
    <source>
        <dbReference type="ARBA" id="ARBA00033064"/>
    </source>
</evidence>
<evidence type="ECO:0000313" key="6">
    <source>
        <dbReference type="Proteomes" id="UP000272942"/>
    </source>
</evidence>
<dbReference type="UniPathway" id="UPA00251">
    <property type="reaction ID" value="UER00319"/>
</dbReference>
<reference evidence="5 6" key="2">
    <citation type="submission" date="2018-11" db="EMBL/GenBank/DDBJ databases">
        <authorList>
            <consortium name="Pathogen Informatics"/>
        </authorList>
    </citation>
    <scope>NUCLEOTIDE SEQUENCE [LARGE SCALE GENOMIC DNA]</scope>
    <source>
        <strain evidence="5 6">Egypt</strain>
    </source>
</reference>
<feature type="domain" description="Porphobilinogen deaminase C-terminal" evidence="4">
    <location>
        <begin position="67"/>
        <end position="117"/>
    </location>
</feature>
<dbReference type="InterPro" id="IPR022419">
    <property type="entry name" value="Porphobilin_deaminase_cofac_BS"/>
</dbReference>
<dbReference type="InterPro" id="IPR022418">
    <property type="entry name" value="Porphobilinogen_deaminase_C"/>
</dbReference>
<dbReference type="GO" id="GO:0004418">
    <property type="term" value="F:hydroxymethylbilane synthase activity"/>
    <property type="evidence" value="ECO:0007669"/>
    <property type="project" value="InterPro"/>
</dbReference>
<proteinExistence type="predicted"/>
<dbReference type="PANTHER" id="PTHR11557">
    <property type="entry name" value="PORPHOBILINOGEN DEAMINASE"/>
    <property type="match status" value="1"/>
</dbReference>
<dbReference type="Proteomes" id="UP000272942">
    <property type="component" value="Unassembled WGS sequence"/>
</dbReference>
<dbReference type="PROSITE" id="PS00533">
    <property type="entry name" value="PORPHOBILINOGEN_DEAM"/>
    <property type="match status" value="1"/>
</dbReference>
<dbReference type="OrthoDB" id="564646at2759"/>
<dbReference type="PANTHER" id="PTHR11557:SF0">
    <property type="entry name" value="PORPHOBILINOGEN DEAMINASE"/>
    <property type="match status" value="1"/>
</dbReference>
<dbReference type="InterPro" id="IPR000860">
    <property type="entry name" value="HemC"/>
</dbReference>
<dbReference type="Gene3D" id="3.30.160.40">
    <property type="entry name" value="Porphobilinogen deaminase, C-terminal domain"/>
    <property type="match status" value="1"/>
</dbReference>
<feature type="region of interest" description="Disordered" evidence="3">
    <location>
        <begin position="145"/>
        <end position="200"/>
    </location>
</feature>
<evidence type="ECO:0000313" key="5">
    <source>
        <dbReference type="EMBL" id="VDP87263.1"/>
    </source>
</evidence>
<evidence type="ECO:0000256" key="1">
    <source>
        <dbReference type="ARBA" id="ARBA00004735"/>
    </source>
</evidence>
<dbReference type="EMBL" id="UZAN01049279">
    <property type="protein sequence ID" value="VDP87263.1"/>
    <property type="molecule type" value="Genomic_DNA"/>
</dbReference>
<feature type="compositionally biased region" description="Basic and acidic residues" evidence="3">
    <location>
        <begin position="147"/>
        <end position="176"/>
    </location>
</feature>
<dbReference type="GO" id="GO:0006782">
    <property type="term" value="P:protoporphyrinogen IX biosynthetic process"/>
    <property type="evidence" value="ECO:0007669"/>
    <property type="project" value="UniProtKB-UniPathway"/>
</dbReference>
<dbReference type="SUPFAM" id="SSF54782">
    <property type="entry name" value="Porphobilinogen deaminase (hydroxymethylbilane synthase), C-terminal domain"/>
    <property type="match status" value="1"/>
</dbReference>
<name>A0A183AUD0_9TREM</name>
<feature type="region of interest" description="Disordered" evidence="3">
    <location>
        <begin position="268"/>
        <end position="297"/>
    </location>
</feature>
<evidence type="ECO:0000256" key="3">
    <source>
        <dbReference type="SAM" id="MobiDB-lite"/>
    </source>
</evidence>
<dbReference type="AlphaFoldDB" id="A0A183AUD0"/>
<keyword evidence="6" id="KW-1185">Reference proteome</keyword>
<reference evidence="7" key="1">
    <citation type="submission" date="2016-06" db="UniProtKB">
        <authorList>
            <consortium name="WormBaseParasite"/>
        </authorList>
    </citation>
    <scope>IDENTIFICATION</scope>
</reference>
<evidence type="ECO:0000259" key="4">
    <source>
        <dbReference type="Pfam" id="PF03900"/>
    </source>
</evidence>
<evidence type="ECO:0000313" key="7">
    <source>
        <dbReference type="WBParaSite" id="ECPE_0001059701-mRNA-1"/>
    </source>
</evidence>
<organism evidence="7">
    <name type="scientific">Echinostoma caproni</name>
    <dbReference type="NCBI Taxonomy" id="27848"/>
    <lineage>
        <taxon>Eukaryota</taxon>
        <taxon>Metazoa</taxon>
        <taxon>Spiralia</taxon>
        <taxon>Lophotrochozoa</taxon>
        <taxon>Platyhelminthes</taxon>
        <taxon>Trematoda</taxon>
        <taxon>Digenea</taxon>
        <taxon>Plagiorchiida</taxon>
        <taxon>Echinostomata</taxon>
        <taxon>Echinostomatoidea</taxon>
        <taxon>Echinostomatidae</taxon>
        <taxon>Echinostoma</taxon>
    </lineage>
</organism>
<dbReference type="InterPro" id="IPR036803">
    <property type="entry name" value="Porphobilinogen_deaminase_C_sf"/>
</dbReference>
<dbReference type="GO" id="GO:0005737">
    <property type="term" value="C:cytoplasm"/>
    <property type="evidence" value="ECO:0007669"/>
    <property type="project" value="TreeGrafter"/>
</dbReference>
<protein>
    <recommendedName>
        <fullName evidence="2">Hydroxymethylbilane synthase</fullName>
    </recommendedName>
</protein>
<comment type="pathway">
    <text evidence="1">Porphyrin-containing compound metabolism; protoporphyrin-IX biosynthesis; coproporphyrinogen-III from 5-aminolevulinate: step 2/4.</text>
</comment>
<dbReference type="Pfam" id="PF03900">
    <property type="entry name" value="Porphobil_deamC"/>
    <property type="match status" value="1"/>
</dbReference>